<keyword evidence="2" id="KW-1185">Reference proteome</keyword>
<dbReference type="Proteomes" id="UP001221898">
    <property type="component" value="Unassembled WGS sequence"/>
</dbReference>
<protein>
    <submittedName>
        <fullName evidence="1">Uncharacterized protein</fullName>
    </submittedName>
</protein>
<dbReference type="AlphaFoldDB" id="A0AAD7RFV0"/>
<evidence type="ECO:0000313" key="2">
    <source>
        <dbReference type="Proteomes" id="UP001221898"/>
    </source>
</evidence>
<comment type="caution">
    <text evidence="1">The sequence shown here is derived from an EMBL/GenBank/DDBJ whole genome shotgun (WGS) entry which is preliminary data.</text>
</comment>
<evidence type="ECO:0000313" key="1">
    <source>
        <dbReference type="EMBL" id="KAJ8379125.1"/>
    </source>
</evidence>
<proteinExistence type="predicted"/>
<organism evidence="1 2">
    <name type="scientific">Aldrovandia affinis</name>
    <dbReference type="NCBI Taxonomy" id="143900"/>
    <lineage>
        <taxon>Eukaryota</taxon>
        <taxon>Metazoa</taxon>
        <taxon>Chordata</taxon>
        <taxon>Craniata</taxon>
        <taxon>Vertebrata</taxon>
        <taxon>Euteleostomi</taxon>
        <taxon>Actinopterygii</taxon>
        <taxon>Neopterygii</taxon>
        <taxon>Teleostei</taxon>
        <taxon>Notacanthiformes</taxon>
        <taxon>Halosauridae</taxon>
        <taxon>Aldrovandia</taxon>
    </lineage>
</organism>
<sequence length="163" mass="17618">MKEFRSFLNNAVLHGARGHTPPVPDRGVRVNITISELPQGSVPACGRLISQGWLCTNQVQTLTQLVPHWGTQWSAASLVNKLSESGEERSGGAAGVRRALGETLFWGQTMGLVRSLCWMMGAQFILLSVNHGAQLSWERERAAGERRSHIAECGGAALGNCVL</sequence>
<reference evidence="1" key="1">
    <citation type="journal article" date="2023" name="Science">
        <title>Genome structures resolve the early diversification of teleost fishes.</title>
        <authorList>
            <person name="Parey E."/>
            <person name="Louis A."/>
            <person name="Montfort J."/>
            <person name="Bouchez O."/>
            <person name="Roques C."/>
            <person name="Iampietro C."/>
            <person name="Lluch J."/>
            <person name="Castinel A."/>
            <person name="Donnadieu C."/>
            <person name="Desvignes T."/>
            <person name="Floi Bucao C."/>
            <person name="Jouanno E."/>
            <person name="Wen M."/>
            <person name="Mejri S."/>
            <person name="Dirks R."/>
            <person name="Jansen H."/>
            <person name="Henkel C."/>
            <person name="Chen W.J."/>
            <person name="Zahm M."/>
            <person name="Cabau C."/>
            <person name="Klopp C."/>
            <person name="Thompson A.W."/>
            <person name="Robinson-Rechavi M."/>
            <person name="Braasch I."/>
            <person name="Lecointre G."/>
            <person name="Bobe J."/>
            <person name="Postlethwait J.H."/>
            <person name="Berthelot C."/>
            <person name="Roest Crollius H."/>
            <person name="Guiguen Y."/>
        </authorList>
    </citation>
    <scope>NUCLEOTIDE SEQUENCE</scope>
    <source>
        <strain evidence="1">NC1722</strain>
    </source>
</reference>
<dbReference type="EMBL" id="JAINUG010000300">
    <property type="protein sequence ID" value="KAJ8379125.1"/>
    <property type="molecule type" value="Genomic_DNA"/>
</dbReference>
<name>A0AAD7RFV0_9TELE</name>
<accession>A0AAD7RFV0</accession>
<gene>
    <name evidence="1" type="ORF">AAFF_G00230370</name>
</gene>